<evidence type="ECO:0000256" key="1">
    <source>
        <dbReference type="ARBA" id="ARBA00022574"/>
    </source>
</evidence>
<dbReference type="InterPro" id="IPR059122">
    <property type="entry name" value="Beta-prop_WDR5-like"/>
</dbReference>
<evidence type="ECO:0000259" key="5">
    <source>
        <dbReference type="Pfam" id="PF25175"/>
    </source>
</evidence>
<feature type="repeat" description="WD" evidence="3">
    <location>
        <begin position="674"/>
        <end position="705"/>
    </location>
</feature>
<feature type="region of interest" description="Disordered" evidence="4">
    <location>
        <begin position="17"/>
        <end position="41"/>
    </location>
</feature>
<dbReference type="SMART" id="SM00320">
    <property type="entry name" value="WD40"/>
    <property type="match status" value="7"/>
</dbReference>
<dbReference type="GO" id="GO:0042393">
    <property type="term" value="F:histone binding"/>
    <property type="evidence" value="ECO:0007669"/>
    <property type="project" value="TreeGrafter"/>
</dbReference>
<feature type="region of interest" description="Disordered" evidence="4">
    <location>
        <begin position="132"/>
        <end position="156"/>
    </location>
</feature>
<evidence type="ECO:0000256" key="4">
    <source>
        <dbReference type="SAM" id="MobiDB-lite"/>
    </source>
</evidence>
<evidence type="ECO:0000256" key="3">
    <source>
        <dbReference type="PROSITE-ProRule" id="PRU00221"/>
    </source>
</evidence>
<feature type="repeat" description="WD" evidence="3">
    <location>
        <begin position="705"/>
        <end position="746"/>
    </location>
</feature>
<feature type="repeat" description="WD" evidence="3">
    <location>
        <begin position="790"/>
        <end position="834"/>
    </location>
</feature>
<feature type="repeat" description="WD" evidence="3">
    <location>
        <begin position="630"/>
        <end position="665"/>
    </location>
</feature>
<feature type="repeat" description="WD" evidence="3">
    <location>
        <begin position="748"/>
        <end position="789"/>
    </location>
</feature>
<dbReference type="Gene3D" id="2.130.10.10">
    <property type="entry name" value="YVTN repeat-like/Quinoprotein amine dehydrogenase"/>
    <property type="match status" value="1"/>
</dbReference>
<keyword evidence="2" id="KW-0677">Repeat</keyword>
<dbReference type="Pfam" id="PF25175">
    <property type="entry name" value="Beta-prop_WDR5"/>
    <property type="match status" value="1"/>
</dbReference>
<feature type="region of interest" description="Disordered" evidence="4">
    <location>
        <begin position="493"/>
        <end position="518"/>
    </location>
</feature>
<dbReference type="InterPro" id="IPR020472">
    <property type="entry name" value="WD40_PAC1"/>
</dbReference>
<dbReference type="SUPFAM" id="SSF52047">
    <property type="entry name" value="RNI-like"/>
    <property type="match status" value="1"/>
</dbReference>
<feature type="compositionally biased region" description="Low complexity" evidence="4">
    <location>
        <begin position="493"/>
        <end position="508"/>
    </location>
</feature>
<dbReference type="PANTHER" id="PTHR22847:SF684">
    <property type="entry name" value="COMPASS-LIKE H3K4 HISTONE METHYLASE COMPONENT WDR5B"/>
    <property type="match status" value="1"/>
</dbReference>
<keyword evidence="1 3" id="KW-0853">WD repeat</keyword>
<dbReference type="PRINTS" id="PR00320">
    <property type="entry name" value="GPROTEINBRPT"/>
</dbReference>
<gene>
    <name evidence="6" type="ORF">Prudu_023038</name>
</gene>
<dbReference type="AlphaFoldDB" id="A0A4Y1S2B3"/>
<dbReference type="CDD" id="cd00200">
    <property type="entry name" value="WD40"/>
    <property type="match status" value="1"/>
</dbReference>
<evidence type="ECO:0000256" key="2">
    <source>
        <dbReference type="ARBA" id="ARBA00022737"/>
    </source>
</evidence>
<dbReference type="InterPro" id="IPR015943">
    <property type="entry name" value="WD40/YVTN_repeat-like_dom_sf"/>
</dbReference>
<dbReference type="InterPro" id="IPR032675">
    <property type="entry name" value="LRR_dom_sf"/>
</dbReference>
<reference evidence="6" key="1">
    <citation type="journal article" date="2019" name="Science">
        <title>Mutation of a bHLH transcription factor allowed almond domestication.</title>
        <authorList>
            <person name="Sanchez-Perez R."/>
            <person name="Pavan S."/>
            <person name="Mazzeo R."/>
            <person name="Moldovan C."/>
            <person name="Aiese Cigliano R."/>
            <person name="Del Cueto J."/>
            <person name="Ricciardi F."/>
            <person name="Lotti C."/>
            <person name="Ricciardi L."/>
            <person name="Dicenta F."/>
            <person name="Lopez-Marques R.L."/>
            <person name="Lindberg Moller B."/>
        </authorList>
    </citation>
    <scope>NUCLEOTIDE SEQUENCE</scope>
</reference>
<dbReference type="PROSITE" id="PS50082">
    <property type="entry name" value="WD_REPEATS_2"/>
    <property type="match status" value="6"/>
</dbReference>
<organism evidence="6">
    <name type="scientific">Prunus dulcis</name>
    <name type="common">Almond</name>
    <name type="synonym">Amygdalus dulcis</name>
    <dbReference type="NCBI Taxonomy" id="3755"/>
    <lineage>
        <taxon>Eukaryota</taxon>
        <taxon>Viridiplantae</taxon>
        <taxon>Streptophyta</taxon>
        <taxon>Embryophyta</taxon>
        <taxon>Tracheophyta</taxon>
        <taxon>Spermatophyta</taxon>
        <taxon>Magnoliopsida</taxon>
        <taxon>eudicotyledons</taxon>
        <taxon>Gunneridae</taxon>
        <taxon>Pentapetalae</taxon>
        <taxon>rosids</taxon>
        <taxon>fabids</taxon>
        <taxon>Rosales</taxon>
        <taxon>Rosaceae</taxon>
        <taxon>Amygdaloideae</taxon>
        <taxon>Amygdaleae</taxon>
        <taxon>Prunus</taxon>
    </lineage>
</organism>
<name>A0A4Y1S2B3_PRUDU</name>
<proteinExistence type="predicted"/>
<sequence>MRGDDIVTTAVIVPTHTPRTRGSERQLRISQPPKALGFDKPPAMDTLLHSPSSMAKRPCPSQNPRIPNLNQLDRDQLLDTFLEFSDSPPFAIDLSFERLLESRSCDADQTKLIDRALQLGSVLSRLLSALRENEPPSTTLSPGPSLPTSPSRSLKLGVVPGPTTPLGSCQPLMFSNFSWNDKRSRQGKESSVLTRSCLSPLGGNSGAPGTLLRRLHLYNIERMDNTSLCGALVACPFLLDLEIVGLHVELRQTLQSVSANCHLIERLFFESSKTGRDDSLKSPTCVDLMTDCPHLTSLALRGFKLHDYKVRILLKGLRKLKYVDFSTSYSITGAFLRNLGSNTGGNLLEVLILRDCMHLKMVEAARLMTAVLAGDFKFLKHLDISNREGLASENDWYHRCYSTSWVVGLHSGIELPHLLNQHLTEGGILSLVSDVSLRDFTSEILLSILCSTIPIRRVLEERPNLCLLAEFPPEGSYADIDQMFDSEPYSDISLPSASQMSSPSSDGSIYNSDHGSGNEDARDAGYVIYDESSDEFGGGLPVLAIAQRSTYFVEREITQTNNKLWTMASSGSGQASPPYRPYRHLKTLRGHENAVSCVKFSNDGDLLASASLDKTVILWSSSALTLLRRLVGHSEGISDLAWSSDSHYICSASDDRTLRIWDARSSAGECVKTLKGHSNFVFCVNFNPQSNLIVSGSFDETIRIWRAHSLPVTSVHFNRDGSLIVSGSHDGSCKIWDTASGTCLKTLLEDKTAAVSFAKFSPNGKFILVATLNDTLKLWNYSTGKFLKIYTGHVNNVYCVTSTFSVTNGKYIVSGSEDHCVYLWDLQQKTMVQKLEGHSDTAISVSCHPSENKIASAALGNDRTVRIWFQDA</sequence>
<dbReference type="PROSITE" id="PS50294">
    <property type="entry name" value="WD_REPEATS_REGION"/>
    <property type="match status" value="6"/>
</dbReference>
<dbReference type="PANTHER" id="PTHR22847">
    <property type="entry name" value="WD40 REPEAT PROTEIN"/>
    <property type="match status" value="1"/>
</dbReference>
<protein>
    <submittedName>
        <fullName evidence="6">Splicing factor Prp18 family protein</fullName>
    </submittedName>
</protein>
<dbReference type="GO" id="GO:0048188">
    <property type="term" value="C:Set1C/COMPASS complex"/>
    <property type="evidence" value="ECO:0007669"/>
    <property type="project" value="TreeGrafter"/>
</dbReference>
<dbReference type="InterPro" id="IPR001680">
    <property type="entry name" value="WD40_rpt"/>
</dbReference>
<feature type="repeat" description="WD" evidence="3">
    <location>
        <begin position="588"/>
        <end position="629"/>
    </location>
</feature>
<dbReference type="EMBL" id="AP019304">
    <property type="protein sequence ID" value="BBH10288.1"/>
    <property type="molecule type" value="Genomic_DNA"/>
</dbReference>
<feature type="domain" description="WDR5-like beta-propeller" evidence="5">
    <location>
        <begin position="587"/>
        <end position="868"/>
    </location>
</feature>
<dbReference type="FunFam" id="2.130.10.10:FF:000228">
    <property type="entry name" value="COMPASS-like H3K4 histone methylase component WDR5A"/>
    <property type="match status" value="1"/>
</dbReference>
<dbReference type="Gene3D" id="3.80.10.10">
    <property type="entry name" value="Ribonuclease Inhibitor"/>
    <property type="match status" value="1"/>
</dbReference>
<dbReference type="SUPFAM" id="SSF50978">
    <property type="entry name" value="WD40 repeat-like"/>
    <property type="match status" value="1"/>
</dbReference>
<evidence type="ECO:0000313" key="6">
    <source>
        <dbReference type="EMBL" id="BBH10288.1"/>
    </source>
</evidence>
<dbReference type="InterPro" id="IPR019775">
    <property type="entry name" value="WD40_repeat_CS"/>
</dbReference>
<dbReference type="PROSITE" id="PS00678">
    <property type="entry name" value="WD_REPEATS_1"/>
    <property type="match status" value="3"/>
</dbReference>
<dbReference type="InterPro" id="IPR036322">
    <property type="entry name" value="WD40_repeat_dom_sf"/>
</dbReference>
<feature type="compositionally biased region" description="Low complexity" evidence="4">
    <location>
        <begin position="135"/>
        <end position="154"/>
    </location>
</feature>
<accession>A0A4Y1S2B3</accession>